<dbReference type="EMBL" id="SGWQ01000003">
    <property type="protein sequence ID" value="RZS41293.1"/>
    <property type="molecule type" value="Genomic_DNA"/>
</dbReference>
<dbReference type="Gene3D" id="1.20.1260.20">
    <property type="entry name" value="PPE superfamily"/>
    <property type="match status" value="1"/>
</dbReference>
<evidence type="ECO:0008006" key="4">
    <source>
        <dbReference type="Google" id="ProtNLM"/>
    </source>
</evidence>
<keyword evidence="3" id="KW-1185">Reference proteome</keyword>
<dbReference type="SUPFAM" id="SSF140459">
    <property type="entry name" value="PE/PPE dimer-like"/>
    <property type="match status" value="1"/>
</dbReference>
<name>A0A4V2ETJ5_9PSEU</name>
<feature type="compositionally biased region" description="Pro residues" evidence="1">
    <location>
        <begin position="293"/>
        <end position="309"/>
    </location>
</feature>
<comment type="caution">
    <text evidence="2">The sequence shown here is derived from an EMBL/GenBank/DDBJ whole genome shotgun (WGS) entry which is preliminary data.</text>
</comment>
<evidence type="ECO:0000313" key="2">
    <source>
        <dbReference type="EMBL" id="RZS41293.1"/>
    </source>
</evidence>
<evidence type="ECO:0000256" key="1">
    <source>
        <dbReference type="SAM" id="MobiDB-lite"/>
    </source>
</evidence>
<dbReference type="RefSeq" id="WP_130344223.1">
    <property type="nucleotide sequence ID" value="NZ_SGWQ01000003.1"/>
</dbReference>
<feature type="region of interest" description="Disordered" evidence="1">
    <location>
        <begin position="441"/>
        <end position="491"/>
    </location>
</feature>
<reference evidence="2 3" key="1">
    <citation type="submission" date="2019-02" db="EMBL/GenBank/DDBJ databases">
        <title>Genomic Encyclopedia of Type Strains, Phase IV (KMG-IV): sequencing the most valuable type-strain genomes for metagenomic binning, comparative biology and taxonomic classification.</title>
        <authorList>
            <person name="Goeker M."/>
        </authorList>
    </citation>
    <scope>NUCLEOTIDE SEQUENCE [LARGE SCALE GENOMIC DNA]</scope>
    <source>
        <strain evidence="2 3">DSM 101727</strain>
    </source>
</reference>
<feature type="compositionally biased region" description="Gly residues" evidence="1">
    <location>
        <begin position="340"/>
        <end position="388"/>
    </location>
</feature>
<protein>
    <recommendedName>
        <fullName evidence="4">PPE family protein</fullName>
    </recommendedName>
</protein>
<proteinExistence type="predicted"/>
<dbReference type="Proteomes" id="UP000294257">
    <property type="component" value="Unassembled WGS sequence"/>
</dbReference>
<dbReference type="OrthoDB" id="3693085at2"/>
<organism evidence="2 3">
    <name type="scientific">Herbihabitans rhizosphaerae</name>
    <dbReference type="NCBI Taxonomy" id="1872711"/>
    <lineage>
        <taxon>Bacteria</taxon>
        <taxon>Bacillati</taxon>
        <taxon>Actinomycetota</taxon>
        <taxon>Actinomycetes</taxon>
        <taxon>Pseudonocardiales</taxon>
        <taxon>Pseudonocardiaceae</taxon>
        <taxon>Herbihabitans</taxon>
    </lineage>
</organism>
<feature type="compositionally biased region" description="Gly residues" evidence="1">
    <location>
        <begin position="394"/>
        <end position="420"/>
    </location>
</feature>
<gene>
    <name evidence="2" type="ORF">EV193_103615</name>
</gene>
<feature type="compositionally biased region" description="Gly residues" evidence="1">
    <location>
        <begin position="441"/>
        <end position="454"/>
    </location>
</feature>
<feature type="compositionally biased region" description="Gly residues" evidence="1">
    <location>
        <begin position="246"/>
        <end position="267"/>
    </location>
</feature>
<dbReference type="AlphaFoldDB" id="A0A4V2ETJ5"/>
<dbReference type="InterPro" id="IPR038332">
    <property type="entry name" value="PPE_sf"/>
</dbReference>
<evidence type="ECO:0000313" key="3">
    <source>
        <dbReference type="Proteomes" id="UP000294257"/>
    </source>
</evidence>
<feature type="compositionally biased region" description="Gly residues" evidence="1">
    <location>
        <begin position="275"/>
        <end position="290"/>
    </location>
</feature>
<accession>A0A4V2ETJ5</accession>
<feature type="region of interest" description="Disordered" evidence="1">
    <location>
        <begin position="234"/>
        <end position="420"/>
    </location>
</feature>
<sequence>MSPTSRPGANEHGIYVSQAKVASSETLNREASQAAKSREVASAGQFRLDYLNAEKNMLANGKGLRPVSLPGSLYQSRAHADLERMVRDGDPAAVQGTADMWMEIGGAFLELQQAISDSVGKSKAGWRGQAAEKAHQGMANFANWAGPAGESAMLAGKTAQAQGEALELARRNMPPAPASPIDPNKVNAELRAMPIEQANALAPKMQAEFDRQKAEHQRAVDVVSGFDSALGGSSVPMFAPPPRLAAGGGGSVPPGGSGTTPPGGGSRAGIPQVRDGGGGTTGRPGDGGGSTVAPPPGTGDHGAPPPGSAAPPGGGSPVTRPGPGAGWPGGTSPEWHDPSLGGGQDIGRGPSQGGPGQGLGQGLGQGSGPGGGMMPPLGGGFVPGGASGDSGTRGRSGFGPLGSGGTPAPGSRAGGMGGYGGEHATGRGGYGGAASGRGGAAGMGGMPFGGGAGSRGEDDQEHRRPKWLVEGDPDSLFDTDQVTAPPVIGLD</sequence>